<dbReference type="HOGENOM" id="CLU_1827198_0_0_1"/>
<reference evidence="4" key="2">
    <citation type="submission" date="2020-05" db="UniProtKB">
        <authorList>
            <consortium name="EnsemblMetazoa"/>
        </authorList>
    </citation>
    <scope>IDENTIFICATION</scope>
    <source>
        <strain evidence="4">JHB</strain>
    </source>
</reference>
<dbReference type="PROSITE" id="PS00028">
    <property type="entry name" value="ZINC_FINGER_C2H2_1"/>
    <property type="match status" value="2"/>
</dbReference>
<dbReference type="OrthoDB" id="10261408at2759"/>
<dbReference type="PROSITE" id="PS50157">
    <property type="entry name" value="ZINC_FINGER_C2H2_2"/>
    <property type="match status" value="2"/>
</dbReference>
<evidence type="ECO:0000313" key="5">
    <source>
        <dbReference type="Proteomes" id="UP000002320"/>
    </source>
</evidence>
<evidence type="ECO:0000313" key="3">
    <source>
        <dbReference type="EMBL" id="EDS37170.1"/>
    </source>
</evidence>
<dbReference type="EnsemblMetazoa" id="CPIJ011789-RA">
    <property type="protein sequence ID" value="CPIJ011789-PA"/>
    <property type="gene ID" value="CPIJ011789"/>
</dbReference>
<dbReference type="AlphaFoldDB" id="B0WYR0"/>
<keyword evidence="1" id="KW-0479">Metal-binding</keyword>
<keyword evidence="5" id="KW-1185">Reference proteome</keyword>
<feature type="domain" description="C2H2-type" evidence="2">
    <location>
        <begin position="26"/>
        <end position="54"/>
    </location>
</feature>
<evidence type="ECO:0000313" key="4">
    <source>
        <dbReference type="EnsemblMetazoa" id="CPIJ011789-PA"/>
    </source>
</evidence>
<dbReference type="EMBL" id="DS232196">
    <property type="protein sequence ID" value="EDS37170.1"/>
    <property type="molecule type" value="Genomic_DNA"/>
</dbReference>
<dbReference type="InParanoid" id="B0WYR0"/>
<dbReference type="GO" id="GO:0008270">
    <property type="term" value="F:zinc ion binding"/>
    <property type="evidence" value="ECO:0007669"/>
    <property type="project" value="UniProtKB-KW"/>
</dbReference>
<dbReference type="VEuPathDB" id="VectorBase:CPIJ011789"/>
<keyword evidence="1" id="KW-0863">Zinc-finger</keyword>
<name>B0WYR0_CULQU</name>
<dbReference type="Gene3D" id="3.30.160.60">
    <property type="entry name" value="Classic Zinc Finger"/>
    <property type="match status" value="1"/>
</dbReference>
<feature type="domain" description="C2H2-type" evidence="2">
    <location>
        <begin position="56"/>
        <end position="84"/>
    </location>
</feature>
<organism>
    <name type="scientific">Culex quinquefasciatus</name>
    <name type="common">Southern house mosquito</name>
    <name type="synonym">Culex pungens</name>
    <dbReference type="NCBI Taxonomy" id="7176"/>
    <lineage>
        <taxon>Eukaryota</taxon>
        <taxon>Metazoa</taxon>
        <taxon>Ecdysozoa</taxon>
        <taxon>Arthropoda</taxon>
        <taxon>Hexapoda</taxon>
        <taxon>Insecta</taxon>
        <taxon>Pterygota</taxon>
        <taxon>Neoptera</taxon>
        <taxon>Endopterygota</taxon>
        <taxon>Diptera</taxon>
        <taxon>Nematocera</taxon>
        <taxon>Culicoidea</taxon>
        <taxon>Culicidae</taxon>
        <taxon>Culicinae</taxon>
        <taxon>Culicini</taxon>
        <taxon>Culex</taxon>
        <taxon>Culex</taxon>
    </lineage>
</organism>
<protein>
    <recommendedName>
        <fullName evidence="2">C2H2-type domain-containing protein</fullName>
    </recommendedName>
</protein>
<dbReference type="SMART" id="SM00355">
    <property type="entry name" value="ZnF_C2H2"/>
    <property type="match status" value="2"/>
</dbReference>
<dbReference type="SUPFAM" id="SSF57667">
    <property type="entry name" value="beta-beta-alpha zinc fingers"/>
    <property type="match status" value="1"/>
</dbReference>
<dbReference type="KEGG" id="cqu:CpipJ_CPIJ011789"/>
<dbReference type="InterPro" id="IPR013087">
    <property type="entry name" value="Znf_C2H2_type"/>
</dbReference>
<evidence type="ECO:0000259" key="2">
    <source>
        <dbReference type="PROSITE" id="PS50157"/>
    </source>
</evidence>
<proteinExistence type="predicted"/>
<reference evidence="3" key="1">
    <citation type="submission" date="2007-03" db="EMBL/GenBank/DDBJ databases">
        <title>Annotation of Culex pipiens quinquefasciatus.</title>
        <authorList>
            <consortium name="The Broad Institute Genome Sequencing Platform"/>
            <person name="Atkinson P.W."/>
            <person name="Hemingway J."/>
            <person name="Christensen B.M."/>
            <person name="Higgs S."/>
            <person name="Kodira C."/>
            <person name="Hannick L."/>
            <person name="Megy K."/>
            <person name="O'Leary S."/>
            <person name="Pearson M."/>
            <person name="Haas B.J."/>
            <person name="Mauceli E."/>
            <person name="Wortman J.R."/>
            <person name="Lee N.H."/>
            <person name="Guigo R."/>
            <person name="Stanke M."/>
            <person name="Alvarado L."/>
            <person name="Amedeo P."/>
            <person name="Antoine C.H."/>
            <person name="Arensburger P."/>
            <person name="Bidwell S.L."/>
            <person name="Crawford M."/>
            <person name="Camaro F."/>
            <person name="Devon K."/>
            <person name="Engels R."/>
            <person name="Hammond M."/>
            <person name="Howarth C."/>
            <person name="Koehrsen M."/>
            <person name="Lawson D."/>
            <person name="Montgomery P."/>
            <person name="Nene V."/>
            <person name="Nusbaum C."/>
            <person name="Puiu D."/>
            <person name="Romero-Severson J."/>
            <person name="Severson D.W."/>
            <person name="Shumway M."/>
            <person name="Sisk P."/>
            <person name="Stolte C."/>
            <person name="Zeng Q."/>
            <person name="Eisenstadt E."/>
            <person name="Fraser-Liggett C."/>
            <person name="Strausberg R."/>
            <person name="Galagan J."/>
            <person name="Birren B."/>
            <person name="Collins F.H."/>
        </authorList>
    </citation>
    <scope>NUCLEOTIDE SEQUENCE [LARGE SCALE GENOMIC DNA]</scope>
    <source>
        <strain evidence="3">JHB</strain>
    </source>
</reference>
<dbReference type="Proteomes" id="UP000002320">
    <property type="component" value="Unassembled WGS sequence"/>
</dbReference>
<gene>
    <name evidence="4" type="primary">6045130</name>
    <name evidence="3" type="ORF">CpipJ_CPIJ011789</name>
</gene>
<keyword evidence="1" id="KW-0862">Zinc</keyword>
<dbReference type="InterPro" id="IPR036236">
    <property type="entry name" value="Znf_C2H2_sf"/>
</dbReference>
<evidence type="ECO:0000256" key="1">
    <source>
        <dbReference type="PROSITE-ProRule" id="PRU00042"/>
    </source>
</evidence>
<accession>B0WYR0</accession>
<sequence length="141" mass="15476">MKKLSSWFMDGPFATECSGSESKQFHTCSECHRQFCSMNAMKRHKLAKHGDNKVSYSCAMCNAIFKTKWSLSTHKSKYHRDKVMVLPVKAEPEVVVAAQQQQISQPVATSTPVAITVRKLGGQATATVLARKSSAGTSVIP</sequence>
<dbReference type="VEuPathDB" id="VectorBase:CQUJHB017278"/>